<comment type="cofactor">
    <cofactor evidence="6">
        <name>Mg(2+)</name>
        <dbReference type="ChEBI" id="CHEBI:18420"/>
    </cofactor>
</comment>
<dbReference type="Proteomes" id="UP000030787">
    <property type="component" value="Chromosome"/>
</dbReference>
<keyword evidence="10" id="KW-1185">Reference proteome</keyword>
<comment type="pathway">
    <text evidence="1 6">Pyrimidine metabolism; UMP biosynthesis via de novo pathway; UMP from orotate: step 1/2.</text>
</comment>
<dbReference type="AlphaFoldDB" id="A0A0A7LDA0"/>
<dbReference type="InterPro" id="IPR004467">
    <property type="entry name" value="Or_phspho_trans_dom"/>
</dbReference>
<dbReference type="CDD" id="cd06223">
    <property type="entry name" value="PRTases_typeI"/>
    <property type="match status" value="1"/>
</dbReference>
<comment type="similarity">
    <text evidence="6">Belongs to the purine/pyrimidine phosphoribosyltransferase family. PyrE subfamily.</text>
</comment>
<evidence type="ECO:0000259" key="8">
    <source>
        <dbReference type="Pfam" id="PF00156"/>
    </source>
</evidence>
<dbReference type="SUPFAM" id="SSF53271">
    <property type="entry name" value="PRTase-like"/>
    <property type="match status" value="1"/>
</dbReference>
<dbReference type="GO" id="GO:0044205">
    <property type="term" value="P:'de novo' UMP biosynthetic process"/>
    <property type="evidence" value="ECO:0007669"/>
    <property type="project" value="UniProtKB-UniRule"/>
</dbReference>
<dbReference type="UniPathway" id="UPA00070">
    <property type="reaction ID" value="UER00119"/>
</dbReference>
<evidence type="ECO:0000313" key="9">
    <source>
        <dbReference type="EMBL" id="AIZ57110.1"/>
    </source>
</evidence>
<evidence type="ECO:0000256" key="7">
    <source>
        <dbReference type="SAM" id="Phobius"/>
    </source>
</evidence>
<dbReference type="InterPro" id="IPR000836">
    <property type="entry name" value="PRTase_dom"/>
</dbReference>
<evidence type="ECO:0000256" key="5">
    <source>
        <dbReference type="ARBA" id="ARBA00022975"/>
    </source>
</evidence>
<dbReference type="KEGG" id="mear:Mpt1_c12480"/>
<dbReference type="HAMAP" id="MF_01208">
    <property type="entry name" value="PyrE"/>
    <property type="match status" value="1"/>
</dbReference>
<feature type="binding site" evidence="6">
    <location>
        <position position="148"/>
    </location>
    <ligand>
        <name>orotate</name>
        <dbReference type="ChEBI" id="CHEBI:30839"/>
    </ligand>
</feature>
<dbReference type="NCBIfam" id="TIGR00336">
    <property type="entry name" value="pyrE"/>
    <property type="match status" value="1"/>
</dbReference>
<evidence type="ECO:0000256" key="1">
    <source>
        <dbReference type="ARBA" id="ARBA00004889"/>
    </source>
</evidence>
<dbReference type="InterPro" id="IPR029057">
    <property type="entry name" value="PRTase-like"/>
</dbReference>
<dbReference type="HOGENOM" id="CLU_074878_2_0_2"/>
<reference evidence="9 10" key="1">
    <citation type="journal article" date="2014" name="Appl. Environ. Microbiol.">
        <title>Comparative Genome Analysis of 'Candidatus Methanoplasma termitum' Indicates a New Mode of Energy Metabolism in the Seventh Order of Methanogens.</title>
        <authorList>
            <person name="Lang K."/>
            <person name="Schuldes J."/>
            <person name="Klingl A."/>
            <person name="Poehlein A."/>
            <person name="Daniel R."/>
            <person name="Brune A."/>
        </authorList>
    </citation>
    <scope>NUCLEOTIDE SEQUENCE [LARGE SCALE GENOMIC DNA]</scope>
    <source>
        <strain evidence="10">Mpt1</strain>
    </source>
</reference>
<dbReference type="RefSeq" id="WP_048113153.1">
    <property type="nucleotide sequence ID" value="NZ_CP010070.1"/>
</dbReference>
<evidence type="ECO:0000256" key="4">
    <source>
        <dbReference type="ARBA" id="ARBA00022679"/>
    </source>
</evidence>
<evidence type="ECO:0000256" key="6">
    <source>
        <dbReference type="HAMAP-Rule" id="MF_01208"/>
    </source>
</evidence>
<dbReference type="PANTHER" id="PTHR19278">
    <property type="entry name" value="OROTATE PHOSPHORIBOSYLTRANSFERASE"/>
    <property type="match status" value="1"/>
</dbReference>
<keyword evidence="7" id="KW-0472">Membrane</keyword>
<dbReference type="GO" id="GO:0000287">
    <property type="term" value="F:magnesium ion binding"/>
    <property type="evidence" value="ECO:0007669"/>
    <property type="project" value="UniProtKB-UniRule"/>
</dbReference>
<dbReference type="InterPro" id="IPR023031">
    <property type="entry name" value="OPRT"/>
</dbReference>
<keyword evidence="3 6" id="KW-0328">Glycosyltransferase</keyword>
<evidence type="ECO:0000256" key="3">
    <source>
        <dbReference type="ARBA" id="ARBA00022676"/>
    </source>
</evidence>
<feature type="binding site" evidence="6">
    <location>
        <position position="120"/>
    </location>
    <ligand>
        <name>orotate</name>
        <dbReference type="ChEBI" id="CHEBI:30839"/>
    </ligand>
</feature>
<dbReference type="STRING" id="1577791.Mpt1_c12480"/>
<keyword evidence="5 6" id="KW-0665">Pyrimidine biosynthesis</keyword>
<feature type="binding site" description="in other chain" evidence="6">
    <location>
        <position position="91"/>
    </location>
    <ligand>
        <name>5-phospho-alpha-D-ribose 1-diphosphate</name>
        <dbReference type="ChEBI" id="CHEBI:58017"/>
        <note>ligand shared between dimeric partners</note>
    </ligand>
</feature>
<proteinExistence type="inferred from homology"/>
<feature type="binding site" evidence="6">
    <location>
        <position position="94"/>
    </location>
    <ligand>
        <name>5-phospho-alpha-D-ribose 1-diphosphate</name>
        <dbReference type="ChEBI" id="CHEBI:58017"/>
        <note>ligand shared between dimeric partners</note>
    </ligand>
</feature>
<dbReference type="GeneID" id="24818909"/>
<dbReference type="GO" id="GO:0004588">
    <property type="term" value="F:orotate phosphoribosyltransferase activity"/>
    <property type="evidence" value="ECO:0007669"/>
    <property type="project" value="UniProtKB-UniRule"/>
</dbReference>
<comment type="subunit">
    <text evidence="6">Homodimer.</text>
</comment>
<comment type="catalytic activity">
    <reaction evidence="6">
        <text>orotidine 5'-phosphate + diphosphate = orotate + 5-phospho-alpha-D-ribose 1-diphosphate</text>
        <dbReference type="Rhea" id="RHEA:10380"/>
        <dbReference type="ChEBI" id="CHEBI:30839"/>
        <dbReference type="ChEBI" id="CHEBI:33019"/>
        <dbReference type="ChEBI" id="CHEBI:57538"/>
        <dbReference type="ChEBI" id="CHEBI:58017"/>
        <dbReference type="EC" id="2.4.2.10"/>
    </reaction>
</comment>
<dbReference type="OrthoDB" id="9089at2157"/>
<keyword evidence="6" id="KW-0460">Magnesium</keyword>
<organism evidence="9 10">
    <name type="scientific">Candidatus Methanoplasma termitum</name>
    <dbReference type="NCBI Taxonomy" id="1577791"/>
    <lineage>
        <taxon>Archaea</taxon>
        <taxon>Methanobacteriati</taxon>
        <taxon>Thermoplasmatota</taxon>
        <taxon>Thermoplasmata</taxon>
        <taxon>Methanomassiliicoccales</taxon>
        <taxon>Methanomassiliicoccaceae</taxon>
        <taxon>Candidatus Methanoplasma</taxon>
    </lineage>
</organism>
<dbReference type="Gene3D" id="3.40.50.2020">
    <property type="match status" value="1"/>
</dbReference>
<dbReference type="EC" id="2.4.2.10" evidence="2 6"/>
<evidence type="ECO:0000256" key="2">
    <source>
        <dbReference type="ARBA" id="ARBA00011971"/>
    </source>
</evidence>
<feature type="binding site" evidence="6">
    <location>
        <position position="90"/>
    </location>
    <ligand>
        <name>5-phospho-alpha-D-ribose 1-diphosphate</name>
        <dbReference type="ChEBI" id="CHEBI:58017"/>
        <note>ligand shared between dimeric partners</note>
    </ligand>
</feature>
<feature type="binding site" evidence="6">
    <location>
        <position position="96"/>
    </location>
    <ligand>
        <name>5-phospho-alpha-D-ribose 1-diphosphate</name>
        <dbReference type="ChEBI" id="CHEBI:58017"/>
        <note>ligand shared between dimeric partners</note>
    </ligand>
</feature>
<dbReference type="GO" id="GO:0019856">
    <property type="term" value="P:pyrimidine nucleobase biosynthetic process"/>
    <property type="evidence" value="ECO:0007669"/>
    <property type="project" value="TreeGrafter"/>
</dbReference>
<feature type="domain" description="Phosphoribosyltransferase" evidence="8">
    <location>
        <begin position="38"/>
        <end position="155"/>
    </location>
</feature>
<protein>
    <recommendedName>
        <fullName evidence="2 6">Orotate phosphoribosyltransferase</fullName>
        <shortName evidence="6">OPRT</shortName>
        <shortName evidence="6">OPRTase</shortName>
        <ecNumber evidence="2 6">2.4.2.10</ecNumber>
    </recommendedName>
</protein>
<evidence type="ECO:0000313" key="10">
    <source>
        <dbReference type="Proteomes" id="UP000030787"/>
    </source>
</evidence>
<keyword evidence="4 6" id="KW-0808">Transferase</keyword>
<sequence length="177" mass="18847">MSEISNALEECGALQFGTFTLASGAKSDYYINIKKASTNPRVLYLISQLMAEKMQKENIRPDRIAGIVLGSIPLAAALSMATGIPFVMVRKEQKDHGTQQLIEGDLDRGENVLVIEDVVTSAGSSAKAIALLRENGAVVTDIMSVVDREGGGKENLAKIGVKLSALITGSEIVKGKR</sequence>
<feature type="binding site" description="in other chain" evidence="6">
    <location>
        <begin position="116"/>
        <end position="124"/>
    </location>
    <ligand>
        <name>5-phospho-alpha-D-ribose 1-diphosphate</name>
        <dbReference type="ChEBI" id="CHEBI:58017"/>
        <note>ligand shared between dimeric partners</note>
    </ligand>
</feature>
<feature type="transmembrane region" description="Helical" evidence="7">
    <location>
        <begin position="64"/>
        <end position="89"/>
    </location>
</feature>
<name>A0A0A7LDA0_9ARCH</name>
<gene>
    <name evidence="6 9" type="primary">pyrE</name>
    <name evidence="9" type="ORF">Mpt1_c12480</name>
</gene>
<dbReference type="EMBL" id="CP010070">
    <property type="protein sequence ID" value="AIZ57110.1"/>
    <property type="molecule type" value="Genomic_DNA"/>
</dbReference>
<accession>A0A0A7LDA0</accession>
<keyword evidence="7" id="KW-0812">Transmembrane</keyword>
<dbReference type="PANTHER" id="PTHR19278:SF9">
    <property type="entry name" value="URIDINE 5'-MONOPHOSPHATE SYNTHASE"/>
    <property type="match status" value="1"/>
</dbReference>
<dbReference type="Pfam" id="PF00156">
    <property type="entry name" value="Pribosyltran"/>
    <property type="match status" value="1"/>
</dbReference>
<keyword evidence="7" id="KW-1133">Transmembrane helix</keyword>
<comment type="function">
    <text evidence="6">Catalyzes the transfer of a ribosyl phosphate group from 5-phosphoribose 1-diphosphate to orotate, leading to the formation of orotidine monophosphate (OMP).</text>
</comment>